<keyword evidence="5" id="KW-1185">Reference proteome</keyword>
<dbReference type="GO" id="GO:0000287">
    <property type="term" value="F:magnesium ion binding"/>
    <property type="evidence" value="ECO:0007669"/>
    <property type="project" value="InterPro"/>
</dbReference>
<proteinExistence type="inferred from homology"/>
<dbReference type="GeneID" id="136820804"/>
<dbReference type="PANTHER" id="PTHR10210:SF53">
    <property type="entry name" value="GH23275P"/>
    <property type="match status" value="1"/>
</dbReference>
<dbReference type="Proteomes" id="UP000594262">
    <property type="component" value="Unplaced"/>
</dbReference>
<dbReference type="GO" id="GO:0004749">
    <property type="term" value="F:ribose phosphate diphosphokinase activity"/>
    <property type="evidence" value="ECO:0007669"/>
    <property type="project" value="TreeGrafter"/>
</dbReference>
<dbReference type="AlphaFoldDB" id="A0A7M5XD31"/>
<dbReference type="GO" id="GO:0002189">
    <property type="term" value="C:ribose phosphate diphosphokinase complex"/>
    <property type="evidence" value="ECO:0007669"/>
    <property type="project" value="TreeGrafter"/>
</dbReference>
<dbReference type="CDD" id="cd06223">
    <property type="entry name" value="PRTases_typeI"/>
    <property type="match status" value="1"/>
</dbReference>
<dbReference type="GO" id="GO:0005737">
    <property type="term" value="C:cytoplasm"/>
    <property type="evidence" value="ECO:0007669"/>
    <property type="project" value="TreeGrafter"/>
</dbReference>
<dbReference type="NCBIfam" id="TIGR01251">
    <property type="entry name" value="ribP_PPkin"/>
    <property type="match status" value="1"/>
</dbReference>
<dbReference type="SUPFAM" id="SSF53271">
    <property type="entry name" value="PRTase-like"/>
    <property type="match status" value="2"/>
</dbReference>
<evidence type="ECO:0000256" key="2">
    <source>
        <dbReference type="ARBA" id="ARBA00022727"/>
    </source>
</evidence>
<dbReference type="InterPro" id="IPR029099">
    <property type="entry name" value="Pribosyltran_N"/>
</dbReference>
<reference evidence="4" key="1">
    <citation type="submission" date="2021-01" db="UniProtKB">
        <authorList>
            <consortium name="EnsemblMetazoa"/>
        </authorList>
    </citation>
    <scope>IDENTIFICATION</scope>
</reference>
<dbReference type="Gene3D" id="3.40.50.2020">
    <property type="match status" value="4"/>
</dbReference>
<dbReference type="InterPro" id="IPR005946">
    <property type="entry name" value="Rib-P_diPkinase"/>
</dbReference>
<comment type="similarity">
    <text evidence="1">Belongs to the ribose-phosphate pyrophosphokinase family.</text>
</comment>
<dbReference type="Pfam" id="PF13793">
    <property type="entry name" value="Pribosyltran_N"/>
    <property type="match status" value="1"/>
</dbReference>
<dbReference type="SMART" id="SM01400">
    <property type="entry name" value="Pribosyltran_N"/>
    <property type="match status" value="1"/>
</dbReference>
<evidence type="ECO:0000256" key="1">
    <source>
        <dbReference type="ARBA" id="ARBA00006478"/>
    </source>
</evidence>
<keyword evidence="2" id="KW-0545">Nucleotide biosynthesis</keyword>
<dbReference type="EnsemblMetazoa" id="CLYHEMT021189.2">
    <property type="protein sequence ID" value="CLYHEMP021189.2"/>
    <property type="gene ID" value="CLYHEMG021189"/>
</dbReference>
<dbReference type="OrthoDB" id="413572at2759"/>
<evidence type="ECO:0000313" key="5">
    <source>
        <dbReference type="Proteomes" id="UP000594262"/>
    </source>
</evidence>
<accession>A0A7M5XD31</accession>
<dbReference type="InterPro" id="IPR029057">
    <property type="entry name" value="PRTase-like"/>
</dbReference>
<dbReference type="PANTHER" id="PTHR10210">
    <property type="entry name" value="RIBOSE-PHOSPHATE DIPHOSPHOKINASE FAMILY MEMBER"/>
    <property type="match status" value="1"/>
</dbReference>
<name>A0A7M5XD31_9CNID</name>
<dbReference type="Pfam" id="PF14572">
    <property type="entry name" value="Pribosyl_synth"/>
    <property type="match status" value="1"/>
</dbReference>
<feature type="domain" description="Ribose-phosphate pyrophosphokinase N-terminal" evidence="3">
    <location>
        <begin position="14"/>
        <end position="122"/>
    </location>
</feature>
<dbReference type="InterPro" id="IPR000836">
    <property type="entry name" value="PRTase_dom"/>
</dbReference>
<protein>
    <recommendedName>
        <fullName evidence="3">Ribose-phosphate pyrophosphokinase N-terminal domain-containing protein</fullName>
    </recommendedName>
</protein>
<organism evidence="4 5">
    <name type="scientific">Clytia hemisphaerica</name>
    <dbReference type="NCBI Taxonomy" id="252671"/>
    <lineage>
        <taxon>Eukaryota</taxon>
        <taxon>Metazoa</taxon>
        <taxon>Cnidaria</taxon>
        <taxon>Hydrozoa</taxon>
        <taxon>Hydroidolina</taxon>
        <taxon>Leptothecata</taxon>
        <taxon>Obeliida</taxon>
        <taxon>Clytiidae</taxon>
        <taxon>Clytia</taxon>
    </lineage>
</organism>
<sequence length="398" mass="43835">MGESNIVIFSPKGSDLPLAASIASRLGVTLGEMTCGNFANKETEMTISTSVRNRDAYILQVMKDDPNDCIMELLMVCYALKTSCCRKVIGVVPYLPYSKQSKMRNRGSIPAKLMADLLCRAGLDHMLTMDLHSKEVQGFYDCPVDNLRASPFLIQYIQDRIPGYKDAVIVARHPGSAARANAFAERLQLNIAVLHGEHNQEDSEICDGRHSPPPARRSVRQRGFSECANNEMLVSLEDGMRSTPPTAHTAPFNSSLHRQISNQGLFDIPPPSLGLPTKVKKPLSIVGDVNERVCIIVEDIIDDATMLVQSAKILRNEGATSIYVVATHGLFAGDACKIIMESCIDEIIVTNTVPVEEKMKQCPKIKSVDISALLSEAVRRIHNGESMSYLFRNISLED</sequence>
<evidence type="ECO:0000313" key="4">
    <source>
        <dbReference type="EnsemblMetazoa" id="CLYHEMP021189.2"/>
    </source>
</evidence>
<dbReference type="FunFam" id="3.40.50.2020:FF:000014">
    <property type="entry name" value="Ribose-phosphate pyrophosphokinase 1"/>
    <property type="match status" value="1"/>
</dbReference>
<dbReference type="GO" id="GO:0006164">
    <property type="term" value="P:purine nucleotide biosynthetic process"/>
    <property type="evidence" value="ECO:0007669"/>
    <property type="project" value="TreeGrafter"/>
</dbReference>
<evidence type="ECO:0000259" key="3">
    <source>
        <dbReference type="Pfam" id="PF13793"/>
    </source>
</evidence>
<dbReference type="RefSeq" id="XP_066933149.1">
    <property type="nucleotide sequence ID" value="XM_067077048.1"/>
</dbReference>
<dbReference type="GO" id="GO:0006015">
    <property type="term" value="P:5-phosphoribose 1-diphosphate biosynthetic process"/>
    <property type="evidence" value="ECO:0007669"/>
    <property type="project" value="TreeGrafter"/>
</dbReference>
<dbReference type="GO" id="GO:0005524">
    <property type="term" value="F:ATP binding"/>
    <property type="evidence" value="ECO:0007669"/>
    <property type="project" value="TreeGrafter"/>
</dbReference>